<dbReference type="AlphaFoldDB" id="A0AAV1XJM3"/>
<dbReference type="EMBL" id="CAXHTB010000016">
    <property type="protein sequence ID" value="CAL0321816.1"/>
    <property type="molecule type" value="Genomic_DNA"/>
</dbReference>
<proteinExistence type="predicted"/>
<dbReference type="CDD" id="cd22645">
    <property type="entry name" value="BIC1_CID"/>
    <property type="match status" value="1"/>
</dbReference>
<gene>
    <name evidence="2" type="ORF">LLUT_LOCUS22876</name>
</gene>
<reference evidence="2 3" key="1">
    <citation type="submission" date="2024-03" db="EMBL/GenBank/DDBJ databases">
        <authorList>
            <person name="Martinez-Hernandez J."/>
        </authorList>
    </citation>
    <scope>NUCLEOTIDE SEQUENCE [LARGE SCALE GENOMIC DNA]</scope>
</reference>
<evidence type="ECO:0000256" key="1">
    <source>
        <dbReference type="SAM" id="MobiDB-lite"/>
    </source>
</evidence>
<sequence length="205" mass="22939">MEGENNMITPNIPNMSSTREPTSQNHSSLSLQVEPNNNLIIMNMTQQACKAPNTIVNSDKGEESGRERLKRHREEVMGKVKIPKKWGKEKLLKDWVEYTTFDALFPPHTSIITARDALIADGRRASEAAAALLPFLCQSRPSLLAGGSHINGSRSLAVGTCDEDCPRSEPPLISWQHVGKDYVDLKLFDPAKDCLLQWHHLLWLS</sequence>
<name>A0AAV1XJM3_LUPLU</name>
<evidence type="ECO:0000313" key="3">
    <source>
        <dbReference type="Proteomes" id="UP001497480"/>
    </source>
</evidence>
<accession>A0AAV1XJM3</accession>
<protein>
    <submittedName>
        <fullName evidence="2">Uncharacterized protein</fullName>
    </submittedName>
</protein>
<evidence type="ECO:0000313" key="2">
    <source>
        <dbReference type="EMBL" id="CAL0321816.1"/>
    </source>
</evidence>
<dbReference type="InterPro" id="IPR040374">
    <property type="entry name" value="BIC"/>
</dbReference>
<dbReference type="GO" id="GO:0009785">
    <property type="term" value="P:blue light signaling pathway"/>
    <property type="evidence" value="ECO:0007669"/>
    <property type="project" value="InterPro"/>
</dbReference>
<feature type="region of interest" description="Disordered" evidence="1">
    <location>
        <begin position="1"/>
        <end position="30"/>
    </location>
</feature>
<organism evidence="2 3">
    <name type="scientific">Lupinus luteus</name>
    <name type="common">European yellow lupine</name>
    <dbReference type="NCBI Taxonomy" id="3873"/>
    <lineage>
        <taxon>Eukaryota</taxon>
        <taxon>Viridiplantae</taxon>
        <taxon>Streptophyta</taxon>
        <taxon>Embryophyta</taxon>
        <taxon>Tracheophyta</taxon>
        <taxon>Spermatophyta</taxon>
        <taxon>Magnoliopsida</taxon>
        <taxon>eudicotyledons</taxon>
        <taxon>Gunneridae</taxon>
        <taxon>Pentapetalae</taxon>
        <taxon>rosids</taxon>
        <taxon>fabids</taxon>
        <taxon>Fabales</taxon>
        <taxon>Fabaceae</taxon>
        <taxon>Papilionoideae</taxon>
        <taxon>50 kb inversion clade</taxon>
        <taxon>genistoids sensu lato</taxon>
        <taxon>core genistoids</taxon>
        <taxon>Genisteae</taxon>
        <taxon>Lupinus</taxon>
    </lineage>
</organism>
<dbReference type="PANTHER" id="PTHR34207">
    <property type="entry name" value="PROTEIN BIC1"/>
    <property type="match status" value="1"/>
</dbReference>
<comment type="caution">
    <text evidence="2">The sequence shown here is derived from an EMBL/GenBank/DDBJ whole genome shotgun (WGS) entry which is preliminary data.</text>
</comment>
<dbReference type="Proteomes" id="UP001497480">
    <property type="component" value="Unassembled WGS sequence"/>
</dbReference>
<dbReference type="PANTHER" id="PTHR34207:SF17">
    <property type="entry name" value="PROTEIN BIC2"/>
    <property type="match status" value="1"/>
</dbReference>
<keyword evidence="3" id="KW-1185">Reference proteome</keyword>